<proteinExistence type="inferred from homology"/>
<keyword evidence="2" id="KW-0349">Heme</keyword>
<dbReference type="PANTHER" id="PTHR46696">
    <property type="entry name" value="P450, PUTATIVE (EUROFUNG)-RELATED"/>
    <property type="match status" value="1"/>
</dbReference>
<dbReference type="PROSITE" id="PS00086">
    <property type="entry name" value="CYTOCHROME_P450"/>
    <property type="match status" value="1"/>
</dbReference>
<dbReference type="PRINTS" id="PR00359">
    <property type="entry name" value="BP450"/>
</dbReference>
<dbReference type="PRINTS" id="PR00385">
    <property type="entry name" value="P450"/>
</dbReference>
<keyword evidence="4" id="KW-1185">Reference proteome</keyword>
<dbReference type="Gene3D" id="1.10.630.10">
    <property type="entry name" value="Cytochrome P450"/>
    <property type="match status" value="1"/>
</dbReference>
<name>A0ABT8ZQJ6_9SPHN</name>
<dbReference type="Proteomes" id="UP001176471">
    <property type="component" value="Unassembled WGS sequence"/>
</dbReference>
<evidence type="ECO:0000256" key="2">
    <source>
        <dbReference type="RuleBase" id="RU000461"/>
    </source>
</evidence>
<keyword evidence="2" id="KW-0479">Metal-binding</keyword>
<dbReference type="CDD" id="cd11033">
    <property type="entry name" value="CYP142-like"/>
    <property type="match status" value="1"/>
</dbReference>
<keyword evidence="2" id="KW-0560">Oxidoreductase</keyword>
<dbReference type="InterPro" id="IPR036396">
    <property type="entry name" value="Cyt_P450_sf"/>
</dbReference>
<dbReference type="InterPro" id="IPR017972">
    <property type="entry name" value="Cyt_P450_CS"/>
</dbReference>
<dbReference type="RefSeq" id="WP_304536893.1">
    <property type="nucleotide sequence ID" value="NZ_JAUQOM010000008.1"/>
</dbReference>
<dbReference type="InterPro" id="IPR002397">
    <property type="entry name" value="Cyt_P450_B"/>
</dbReference>
<dbReference type="InterPro" id="IPR001128">
    <property type="entry name" value="Cyt_P450"/>
</dbReference>
<dbReference type="SUPFAM" id="SSF48264">
    <property type="entry name" value="Cytochrome P450"/>
    <property type="match status" value="1"/>
</dbReference>
<dbReference type="Pfam" id="PF00067">
    <property type="entry name" value="p450"/>
    <property type="match status" value="1"/>
</dbReference>
<evidence type="ECO:0000256" key="1">
    <source>
        <dbReference type="ARBA" id="ARBA00010617"/>
    </source>
</evidence>
<dbReference type="EMBL" id="JAUQOM010000008">
    <property type="protein sequence ID" value="MDO7836482.1"/>
    <property type="molecule type" value="Genomic_DNA"/>
</dbReference>
<dbReference type="PANTHER" id="PTHR46696:SF1">
    <property type="entry name" value="CYTOCHROME P450 YJIB-RELATED"/>
    <property type="match status" value="1"/>
</dbReference>
<sequence length="417" mass="47348">MAEMITNPRSFGNPEKVHDALGWLRANQPVTQIITSEYEPFWLVTKHEDVTEIERQANIFRNGDRSTVLIPRDMLRAVESVMHSPHLTRSLVNMDDREHRIYRSLTQSWFMPGNIKKLSDRIRTIARAHIDRMLARGGECDFVSDVALHYPLHVVMEILGVPEEDEGRMLVLTQQLFGARDPELARDADAFKDTGKALAMFQAVLGDFHDYFNKLTEDRRINPREDVATVIANAQIDGKPISERDANGYYVIVATAGHDTTSASTSGALWALAERPDLLKRVQDDPSLIGGLVEEAIRWTTPVKHFMRTATEDYELRGQKIKAGDWLMLSYLSANRDEDVFDAPFDFQVDRTPNKQIAFGYGAHVCLGQHLAKLEMRILLEELLPRLKSLEIAGTPAWTQSIFVSGPKRLPIRFEAR</sequence>
<organism evidence="3 4">
    <name type="scientific">Sphingobium cyanobacteriorum</name>
    <dbReference type="NCBI Taxonomy" id="3063954"/>
    <lineage>
        <taxon>Bacteria</taxon>
        <taxon>Pseudomonadati</taxon>
        <taxon>Pseudomonadota</taxon>
        <taxon>Alphaproteobacteria</taxon>
        <taxon>Sphingomonadales</taxon>
        <taxon>Sphingomonadaceae</taxon>
        <taxon>Sphingobium</taxon>
    </lineage>
</organism>
<comment type="similarity">
    <text evidence="1 2">Belongs to the cytochrome P450 family.</text>
</comment>
<evidence type="ECO:0000313" key="4">
    <source>
        <dbReference type="Proteomes" id="UP001176471"/>
    </source>
</evidence>
<reference evidence="3" key="1">
    <citation type="submission" date="2023-07" db="EMBL/GenBank/DDBJ databases">
        <title>Bacterial whole genome sequence for Sphingobium sp. HBC34.</title>
        <authorList>
            <person name="Le V."/>
            <person name="Ko S.-R."/>
            <person name="Ahn C.-Y."/>
            <person name="Oh H.-M."/>
        </authorList>
    </citation>
    <scope>NUCLEOTIDE SEQUENCE</scope>
    <source>
        <strain evidence="3">HBC34</strain>
    </source>
</reference>
<comment type="caution">
    <text evidence="3">The sequence shown here is derived from an EMBL/GenBank/DDBJ whole genome shotgun (WGS) entry which is preliminary data.</text>
</comment>
<keyword evidence="2" id="KW-0503">Monooxygenase</keyword>
<gene>
    <name evidence="3" type="ORF">Q4610_15650</name>
</gene>
<evidence type="ECO:0000313" key="3">
    <source>
        <dbReference type="EMBL" id="MDO7836482.1"/>
    </source>
</evidence>
<accession>A0ABT8ZQJ6</accession>
<keyword evidence="2" id="KW-0408">Iron</keyword>
<protein>
    <submittedName>
        <fullName evidence="3">Cytochrome P450</fullName>
    </submittedName>
</protein>